<keyword evidence="1" id="KW-0472">Membrane</keyword>
<dbReference type="Proteomes" id="UP000031563">
    <property type="component" value="Unassembled WGS sequence"/>
</dbReference>
<feature type="transmembrane region" description="Helical" evidence="1">
    <location>
        <begin position="7"/>
        <end position="28"/>
    </location>
</feature>
<accession>A0A0F5HNP1</accession>
<dbReference type="STRING" id="1221996.QY95_03891"/>
<keyword evidence="3" id="KW-1185">Reference proteome</keyword>
<keyword evidence="1" id="KW-0812">Transmembrane</keyword>
<dbReference type="AlphaFoldDB" id="A0A0F5HNP1"/>
<evidence type="ECO:0008006" key="4">
    <source>
        <dbReference type="Google" id="ProtNLM"/>
    </source>
</evidence>
<feature type="transmembrane region" description="Helical" evidence="1">
    <location>
        <begin position="103"/>
        <end position="126"/>
    </location>
</feature>
<name>A0A0F5HNP1_BACTR</name>
<reference evidence="2" key="1">
    <citation type="submission" date="2015-02" db="EMBL/GenBank/DDBJ databases">
        <title>Genome Assembly of Bacillaceae bacterium MTCC 8252.</title>
        <authorList>
            <person name="Verma A."/>
            <person name="Khatri I."/>
            <person name="Mual P."/>
            <person name="Subramanian S."/>
            <person name="Krishnamurthi S."/>
        </authorList>
    </citation>
    <scope>NUCLEOTIDE SEQUENCE [LARGE SCALE GENOMIC DNA]</scope>
    <source>
        <strain evidence="2">MTCC 8252</strain>
    </source>
</reference>
<evidence type="ECO:0000313" key="3">
    <source>
        <dbReference type="Proteomes" id="UP000031563"/>
    </source>
</evidence>
<dbReference type="RefSeq" id="WP_040037946.1">
    <property type="nucleotide sequence ID" value="NZ_JWIQ02000115.1"/>
</dbReference>
<proteinExistence type="predicted"/>
<evidence type="ECO:0000313" key="2">
    <source>
        <dbReference type="EMBL" id="KKB34457.1"/>
    </source>
</evidence>
<dbReference type="OrthoDB" id="2974577at2"/>
<protein>
    <recommendedName>
        <fullName evidence="4">Permease</fullName>
    </recommendedName>
</protein>
<sequence length="132" mass="15132">MRNKKLKVLTGIVLSVITLLFLGLYIIDFLNDSENPAPDILLWVVVILTFFYSATWGDDSKAEEDEMGQQIKNISGKISYYILIAFLFVLWFVYSQINESDLGSIFLLSAFCIGVIIFPIVQFMVARRFMKD</sequence>
<dbReference type="EMBL" id="JWIR02000084">
    <property type="protein sequence ID" value="KKB34457.1"/>
    <property type="molecule type" value="Genomic_DNA"/>
</dbReference>
<feature type="transmembrane region" description="Helical" evidence="1">
    <location>
        <begin position="40"/>
        <end position="57"/>
    </location>
</feature>
<evidence type="ECO:0000256" key="1">
    <source>
        <dbReference type="SAM" id="Phobius"/>
    </source>
</evidence>
<gene>
    <name evidence="2" type="ORF">QY95_03891</name>
</gene>
<feature type="transmembrane region" description="Helical" evidence="1">
    <location>
        <begin position="78"/>
        <end position="97"/>
    </location>
</feature>
<comment type="caution">
    <text evidence="2">The sequence shown here is derived from an EMBL/GenBank/DDBJ whole genome shotgun (WGS) entry which is preliminary data.</text>
</comment>
<keyword evidence="1" id="KW-1133">Transmembrane helix</keyword>
<organism evidence="2 3">
    <name type="scientific">Bacillus thermotolerans</name>
    <name type="common">Quasibacillus thermotolerans</name>
    <dbReference type="NCBI Taxonomy" id="1221996"/>
    <lineage>
        <taxon>Bacteria</taxon>
        <taxon>Bacillati</taxon>
        <taxon>Bacillota</taxon>
        <taxon>Bacilli</taxon>
        <taxon>Bacillales</taxon>
        <taxon>Bacillaceae</taxon>
        <taxon>Bacillus</taxon>
    </lineage>
</organism>